<dbReference type="GO" id="GO:0005975">
    <property type="term" value="P:carbohydrate metabolic process"/>
    <property type="evidence" value="ECO:0007669"/>
    <property type="project" value="UniProtKB-ARBA"/>
</dbReference>
<dbReference type="EMBL" id="CP049934">
    <property type="protein sequence ID" value="QIM15347.1"/>
    <property type="molecule type" value="Genomic_DNA"/>
</dbReference>
<dbReference type="PANTHER" id="PTHR43133">
    <property type="entry name" value="RNA POLYMERASE ECF-TYPE SIGMA FACTO"/>
    <property type="match status" value="1"/>
</dbReference>
<sequence length="655" mass="69441">MSTLSMGAPKDQARQEEIELLARVRGGDDAAFGELWLRYRQAALNAARMFTTQMDHEDIAAEAFAQVFRQMRNGGGPTTNFRAYLVSTVRNIVTKRALAPTEVSIDGYEDAPSPHDWVEDFSDASLEKVMLRRAFESLPERWQHVLWQSEVFGARNAELSEEMHLNPNALSALVFRAREGLKRAWITENLGATGGSLDCKRTIERLPAFARGGLRPQDAKQVKAHLATCSTCSRASQDASALASQLKSALIPSLLAGGSVAPLAFKALTPEAVNAAVAEQIILKPAVVSVWGSVTTKVVTGVLAASLLTAGVVAVGNFQQTPVAETEIPVSPRSATPNPDTAGDRTTPTDQGDLGTEDGRSASDENGSAAGGSGMTLDESVLLPPAPKFTSVSNSGERSTIAAVEGTALADATVTLFLSAATPENRVVSVVAEPNGHWRAEVNVARLGSHTLRAYQVDESGRRSSVSSTEFDFRLTQPELIPAITSIDTADGTLPPTISGTGTPGSSVIARLNDTVMSTPVGLDGSWKAQLDAGAVVGANTLTVWASDRFLLRTSPTVEETFELFAPEGTATVTTEGVFDLSVTAIPGRAILLSQGESGISHSIEVSKAVNEMRIFFVGEAFDLYPESNHAVLSVRYQSADGKRLGPANKIVLSP</sequence>
<keyword evidence="2" id="KW-0805">Transcription regulation</keyword>
<dbReference type="InterPro" id="IPR013783">
    <property type="entry name" value="Ig-like_fold"/>
</dbReference>
<dbReference type="InterPro" id="IPR039425">
    <property type="entry name" value="RNA_pol_sigma-70-like"/>
</dbReference>
<feature type="region of interest" description="Disordered" evidence="6">
    <location>
        <begin position="325"/>
        <end position="381"/>
    </location>
</feature>
<dbReference type="InterPro" id="IPR027383">
    <property type="entry name" value="Znf_put"/>
</dbReference>
<dbReference type="SUPFAM" id="SSF88946">
    <property type="entry name" value="Sigma2 domain of RNA polymerase sigma factors"/>
    <property type="match status" value="1"/>
</dbReference>
<keyword evidence="5" id="KW-0804">Transcription</keyword>
<dbReference type="InterPro" id="IPR013324">
    <property type="entry name" value="RNA_pol_sigma_r3/r4-like"/>
</dbReference>
<organism evidence="8 9">
    <name type="scientific">Leucobacter insecticola</name>
    <dbReference type="NCBI Taxonomy" id="2714934"/>
    <lineage>
        <taxon>Bacteria</taxon>
        <taxon>Bacillati</taxon>
        <taxon>Actinomycetota</taxon>
        <taxon>Actinomycetes</taxon>
        <taxon>Micrococcales</taxon>
        <taxon>Microbacteriaceae</taxon>
        <taxon>Leucobacter</taxon>
    </lineage>
</organism>
<dbReference type="KEGG" id="lins:G7067_01250"/>
<dbReference type="PANTHER" id="PTHR43133:SF8">
    <property type="entry name" value="RNA POLYMERASE SIGMA FACTOR HI_1459-RELATED"/>
    <property type="match status" value="1"/>
</dbReference>
<dbReference type="Gene3D" id="2.60.40.10">
    <property type="entry name" value="Immunoglobulins"/>
    <property type="match status" value="2"/>
</dbReference>
<dbReference type="Proteomes" id="UP000501387">
    <property type="component" value="Chromosome"/>
</dbReference>
<evidence type="ECO:0000313" key="9">
    <source>
        <dbReference type="Proteomes" id="UP000501387"/>
    </source>
</evidence>
<dbReference type="SUPFAM" id="SSF88659">
    <property type="entry name" value="Sigma3 and sigma4 domains of RNA polymerase sigma factors"/>
    <property type="match status" value="1"/>
</dbReference>
<name>A0A6G8FG80_9MICO</name>
<dbReference type="InterPro" id="IPR014284">
    <property type="entry name" value="RNA_pol_sigma-70_dom"/>
</dbReference>
<evidence type="ECO:0000256" key="5">
    <source>
        <dbReference type="ARBA" id="ARBA00023163"/>
    </source>
</evidence>
<dbReference type="Gene3D" id="1.10.1740.10">
    <property type="match status" value="1"/>
</dbReference>
<proteinExistence type="inferred from homology"/>
<dbReference type="Gene3D" id="1.10.10.10">
    <property type="entry name" value="Winged helix-like DNA-binding domain superfamily/Winged helix DNA-binding domain"/>
    <property type="match status" value="1"/>
</dbReference>
<protein>
    <submittedName>
        <fullName evidence="8">Sigma-70 family RNA polymerase sigma factor</fullName>
    </submittedName>
</protein>
<evidence type="ECO:0000259" key="7">
    <source>
        <dbReference type="Pfam" id="PF13490"/>
    </source>
</evidence>
<evidence type="ECO:0000256" key="1">
    <source>
        <dbReference type="ARBA" id="ARBA00010641"/>
    </source>
</evidence>
<keyword evidence="9" id="KW-1185">Reference proteome</keyword>
<comment type="similarity">
    <text evidence="1">Belongs to the sigma-70 factor family. ECF subfamily.</text>
</comment>
<evidence type="ECO:0000256" key="2">
    <source>
        <dbReference type="ARBA" id="ARBA00023015"/>
    </source>
</evidence>
<dbReference type="InterPro" id="IPR041916">
    <property type="entry name" value="Anti_sigma_zinc_sf"/>
</dbReference>
<evidence type="ECO:0000256" key="6">
    <source>
        <dbReference type="SAM" id="MobiDB-lite"/>
    </source>
</evidence>
<dbReference type="NCBIfam" id="TIGR02937">
    <property type="entry name" value="sigma70-ECF"/>
    <property type="match status" value="1"/>
</dbReference>
<dbReference type="AlphaFoldDB" id="A0A6G8FG80"/>
<dbReference type="InterPro" id="IPR013325">
    <property type="entry name" value="RNA_pol_sigma_r2"/>
</dbReference>
<gene>
    <name evidence="8" type="ORF">G7067_01250</name>
</gene>
<dbReference type="Gene3D" id="1.10.10.1320">
    <property type="entry name" value="Anti-sigma factor, zinc-finger domain"/>
    <property type="match status" value="1"/>
</dbReference>
<dbReference type="InterPro" id="IPR036388">
    <property type="entry name" value="WH-like_DNA-bd_sf"/>
</dbReference>
<dbReference type="GO" id="GO:0003677">
    <property type="term" value="F:DNA binding"/>
    <property type="evidence" value="ECO:0007669"/>
    <property type="project" value="UniProtKB-KW"/>
</dbReference>
<accession>A0A6G8FG80</accession>
<keyword evidence="3" id="KW-0731">Sigma factor</keyword>
<dbReference type="GO" id="GO:0016987">
    <property type="term" value="F:sigma factor activity"/>
    <property type="evidence" value="ECO:0007669"/>
    <property type="project" value="UniProtKB-KW"/>
</dbReference>
<dbReference type="RefSeq" id="WP_166321392.1">
    <property type="nucleotide sequence ID" value="NZ_CP049934.1"/>
</dbReference>
<evidence type="ECO:0000256" key="3">
    <source>
        <dbReference type="ARBA" id="ARBA00023082"/>
    </source>
</evidence>
<dbReference type="Pfam" id="PF13490">
    <property type="entry name" value="zf-HC2"/>
    <property type="match status" value="1"/>
</dbReference>
<reference evidence="8 9" key="1">
    <citation type="submission" date="2020-03" db="EMBL/GenBank/DDBJ databases">
        <title>Leucobacter sp. nov., isolated from beetles.</title>
        <authorList>
            <person name="Hyun D.-W."/>
            <person name="Bae J.-W."/>
        </authorList>
    </citation>
    <scope>NUCLEOTIDE SEQUENCE [LARGE SCALE GENOMIC DNA]</scope>
    <source>
        <strain evidence="8 9">HDW9B</strain>
    </source>
</reference>
<evidence type="ECO:0000313" key="8">
    <source>
        <dbReference type="EMBL" id="QIM15347.1"/>
    </source>
</evidence>
<evidence type="ECO:0000256" key="4">
    <source>
        <dbReference type="ARBA" id="ARBA00023125"/>
    </source>
</evidence>
<feature type="domain" description="Putative zinc-finger" evidence="7">
    <location>
        <begin position="199"/>
        <end position="232"/>
    </location>
</feature>
<dbReference type="GO" id="GO:0006352">
    <property type="term" value="P:DNA-templated transcription initiation"/>
    <property type="evidence" value="ECO:0007669"/>
    <property type="project" value="InterPro"/>
</dbReference>
<keyword evidence="4" id="KW-0238">DNA-binding</keyword>
<feature type="compositionally biased region" description="Polar residues" evidence="6">
    <location>
        <begin position="333"/>
        <end position="350"/>
    </location>
</feature>